<feature type="domain" description="Ig-like" evidence="7">
    <location>
        <begin position="230"/>
        <end position="324"/>
    </location>
</feature>
<evidence type="ECO:0000313" key="9">
    <source>
        <dbReference type="Proteomes" id="UP001163046"/>
    </source>
</evidence>
<evidence type="ECO:0000256" key="6">
    <source>
        <dbReference type="SAM" id="SignalP"/>
    </source>
</evidence>
<dbReference type="PANTHER" id="PTHR12231:SF253">
    <property type="entry name" value="DPR-INTERACTING PROTEIN ETA, ISOFORM B-RELATED"/>
    <property type="match status" value="1"/>
</dbReference>
<keyword evidence="5" id="KW-1133">Transmembrane helix</keyword>
<gene>
    <name evidence="8" type="primary">IGSF10_3</name>
    <name evidence="8" type="ORF">OS493_032919</name>
</gene>
<dbReference type="SMART" id="SM00406">
    <property type="entry name" value="IGv"/>
    <property type="match status" value="2"/>
</dbReference>
<keyword evidence="3" id="KW-1015">Disulfide bond</keyword>
<dbReference type="SMART" id="SM00408">
    <property type="entry name" value="IGc2"/>
    <property type="match status" value="6"/>
</dbReference>
<feature type="domain" description="Ig-like" evidence="7">
    <location>
        <begin position="32"/>
        <end position="121"/>
    </location>
</feature>
<dbReference type="PRINTS" id="PR01832">
    <property type="entry name" value="VEGFRECEPTOR"/>
</dbReference>
<dbReference type="SUPFAM" id="SSF48726">
    <property type="entry name" value="Immunoglobulin"/>
    <property type="match status" value="6"/>
</dbReference>
<dbReference type="InterPro" id="IPR007110">
    <property type="entry name" value="Ig-like_dom"/>
</dbReference>
<dbReference type="Proteomes" id="UP001163046">
    <property type="component" value="Unassembled WGS sequence"/>
</dbReference>
<feature type="signal peptide" evidence="6">
    <location>
        <begin position="1"/>
        <end position="30"/>
    </location>
</feature>
<dbReference type="InterPro" id="IPR013106">
    <property type="entry name" value="Ig_V-set"/>
</dbReference>
<feature type="domain" description="Ig-like" evidence="7">
    <location>
        <begin position="506"/>
        <end position="590"/>
    </location>
</feature>
<keyword evidence="5" id="KW-0472">Membrane</keyword>
<dbReference type="PROSITE" id="PS50835">
    <property type="entry name" value="IG_LIKE"/>
    <property type="match status" value="6"/>
</dbReference>
<dbReference type="SMART" id="SM00409">
    <property type="entry name" value="IG"/>
    <property type="match status" value="6"/>
</dbReference>
<dbReference type="InterPro" id="IPR051170">
    <property type="entry name" value="Neural/epithelial_adhesion"/>
</dbReference>
<evidence type="ECO:0000256" key="2">
    <source>
        <dbReference type="ARBA" id="ARBA00022737"/>
    </source>
</evidence>
<proteinExistence type="predicted"/>
<feature type="domain" description="Ig-like" evidence="7">
    <location>
        <begin position="326"/>
        <end position="409"/>
    </location>
</feature>
<reference evidence="8" key="1">
    <citation type="submission" date="2023-01" db="EMBL/GenBank/DDBJ databases">
        <title>Genome assembly of the deep-sea coral Lophelia pertusa.</title>
        <authorList>
            <person name="Herrera S."/>
            <person name="Cordes E."/>
        </authorList>
    </citation>
    <scope>NUCLEOTIDE SEQUENCE</scope>
    <source>
        <strain evidence="8">USNM1676648</strain>
        <tissue evidence="8">Polyp</tissue>
    </source>
</reference>
<evidence type="ECO:0000259" key="7">
    <source>
        <dbReference type="PROSITE" id="PS50835"/>
    </source>
</evidence>
<name>A0A9W9YJ72_9CNID</name>
<dbReference type="InterPro" id="IPR003598">
    <property type="entry name" value="Ig_sub2"/>
</dbReference>
<feature type="domain" description="Ig-like" evidence="7">
    <location>
        <begin position="433"/>
        <end position="502"/>
    </location>
</feature>
<dbReference type="Gene3D" id="2.60.40.10">
    <property type="entry name" value="Immunoglobulins"/>
    <property type="match status" value="6"/>
</dbReference>
<dbReference type="EMBL" id="MU827343">
    <property type="protein sequence ID" value="KAJ7352980.1"/>
    <property type="molecule type" value="Genomic_DNA"/>
</dbReference>
<dbReference type="CDD" id="cd00096">
    <property type="entry name" value="Ig"/>
    <property type="match status" value="1"/>
</dbReference>
<dbReference type="InterPro" id="IPR036179">
    <property type="entry name" value="Ig-like_dom_sf"/>
</dbReference>
<dbReference type="InterPro" id="IPR013098">
    <property type="entry name" value="Ig_I-set"/>
</dbReference>
<evidence type="ECO:0000256" key="3">
    <source>
        <dbReference type="ARBA" id="ARBA00023157"/>
    </source>
</evidence>
<protein>
    <submittedName>
        <fullName evidence="8">Immunoglobulin super member 10</fullName>
    </submittedName>
</protein>
<dbReference type="FunFam" id="2.60.40.10:FF:000032">
    <property type="entry name" value="palladin isoform X1"/>
    <property type="match status" value="2"/>
</dbReference>
<keyword evidence="2" id="KW-0677">Repeat</keyword>
<keyword evidence="4" id="KW-0393">Immunoglobulin domain</keyword>
<feature type="chain" id="PRO_5040886867" evidence="6">
    <location>
        <begin position="31"/>
        <end position="639"/>
    </location>
</feature>
<keyword evidence="9" id="KW-1185">Reference proteome</keyword>
<feature type="transmembrane region" description="Helical" evidence="5">
    <location>
        <begin position="619"/>
        <end position="638"/>
    </location>
</feature>
<evidence type="ECO:0000313" key="8">
    <source>
        <dbReference type="EMBL" id="KAJ7352980.1"/>
    </source>
</evidence>
<keyword evidence="5" id="KW-0812">Transmembrane</keyword>
<dbReference type="AlphaFoldDB" id="A0A9W9YJ72"/>
<dbReference type="Pfam" id="PF07679">
    <property type="entry name" value="I-set"/>
    <property type="match status" value="3"/>
</dbReference>
<dbReference type="InterPro" id="IPR003599">
    <property type="entry name" value="Ig_sub"/>
</dbReference>
<dbReference type="InterPro" id="IPR013783">
    <property type="entry name" value="Ig-like_fold"/>
</dbReference>
<organism evidence="8 9">
    <name type="scientific">Desmophyllum pertusum</name>
    <dbReference type="NCBI Taxonomy" id="174260"/>
    <lineage>
        <taxon>Eukaryota</taxon>
        <taxon>Metazoa</taxon>
        <taxon>Cnidaria</taxon>
        <taxon>Anthozoa</taxon>
        <taxon>Hexacorallia</taxon>
        <taxon>Scleractinia</taxon>
        <taxon>Caryophylliina</taxon>
        <taxon>Caryophylliidae</taxon>
        <taxon>Desmophyllum</taxon>
    </lineage>
</organism>
<feature type="domain" description="Ig-like" evidence="7">
    <location>
        <begin position="152"/>
        <end position="223"/>
    </location>
</feature>
<evidence type="ECO:0000256" key="1">
    <source>
        <dbReference type="ARBA" id="ARBA00022729"/>
    </source>
</evidence>
<evidence type="ECO:0000256" key="4">
    <source>
        <dbReference type="ARBA" id="ARBA00023319"/>
    </source>
</evidence>
<sequence>MDSLLCHAKRSYATPCWLCLVLLVSSLTESQSSLTLTTHPSSQTVLAGVTVTLKCSAQSNRKITYEWQHNNNTIRTDKEPRITIRDDGSLRISKTELDDEGMYRCIATTRKHGARRGKLVRKSRQALLTVEGMCSEAVIVTRPTHMTKFPVGTDLSLRCRCQSSGTGTVKWIKNGATVRPGNGRISLDHRKLIINSTSFADSGNYTCYVTIDGLGTAKSQKLEIWVGDKPQILVHPPSRLQAVIGQRMFIDCLSTGIPPPDLYWYYIGPVWSEHVKHSITNNSKYTILSNGTLVIRNLHTKDIGFYECGASNIMGSISKQFEIYVPITFTTKPKNATVAIGKTTVLRCNATGTPEPDISWGKEHGGIDKKRFRQLSNGNLYIRDVHMTDAGQYFCIATTKGDLKEIKVTLRVVESDVIKLSHSHKHSVEAFLGARRKITCDFHGSPPISVTWSKRGLDKLPNRVEYHGTSLVIKKVTLSDAGQYICNASNAFSSDTTYVNVSVYDPLRFLHRPSNKTASVGDSVWFHCAATGSPKPRITWLKYGQGGRPLDEEKYKAHANGSLNIREVQLSDSGRYFCIAATNADLKQITVHLGVKGNPKQNEGGPDQAMMFNSAGMDFSHAVVVTIYVLTMINLMIFP</sequence>
<dbReference type="OrthoDB" id="10056271at2759"/>
<keyword evidence="1 6" id="KW-0732">Signal</keyword>
<dbReference type="Pfam" id="PF13927">
    <property type="entry name" value="Ig_3"/>
    <property type="match status" value="3"/>
</dbReference>
<accession>A0A9W9YJ72</accession>
<comment type="caution">
    <text evidence="8">The sequence shown here is derived from an EMBL/GenBank/DDBJ whole genome shotgun (WGS) entry which is preliminary data.</text>
</comment>
<evidence type="ECO:0000256" key="5">
    <source>
        <dbReference type="SAM" id="Phobius"/>
    </source>
</evidence>
<dbReference type="PANTHER" id="PTHR12231">
    <property type="entry name" value="CTX-RELATED TYPE I TRANSMEMBRANE PROTEIN"/>
    <property type="match status" value="1"/>
</dbReference>